<reference evidence="2 3" key="1">
    <citation type="submission" date="2019-10" db="EMBL/GenBank/DDBJ databases">
        <title>Georgenia wutianyii sp. nov. and Georgenia yuyongxinii sp. nov. isolated from plateau pika (Ochotona curzoniae) in the Qinghai-Tibet plateau of China.</title>
        <authorList>
            <person name="Tian Z."/>
        </authorList>
    </citation>
    <scope>NUCLEOTIDE SEQUENCE [LARGE SCALE GENOMIC DNA]</scope>
    <source>
        <strain evidence="2 3">DSM 21501</strain>
    </source>
</reference>
<comment type="caution">
    <text evidence="2">The sequence shown here is derived from an EMBL/GenBank/DDBJ whole genome shotgun (WGS) entry which is preliminary data.</text>
</comment>
<feature type="region of interest" description="Disordered" evidence="1">
    <location>
        <begin position="77"/>
        <end position="98"/>
    </location>
</feature>
<evidence type="ECO:0000256" key="1">
    <source>
        <dbReference type="SAM" id="MobiDB-lite"/>
    </source>
</evidence>
<gene>
    <name evidence="2" type="ORF">GB883_02785</name>
</gene>
<dbReference type="Proteomes" id="UP000451860">
    <property type="component" value="Unassembled WGS sequence"/>
</dbReference>
<proteinExistence type="predicted"/>
<dbReference type="RefSeq" id="WP_152203120.1">
    <property type="nucleotide sequence ID" value="NZ_VUKF01000022.1"/>
</dbReference>
<dbReference type="InterPro" id="IPR046053">
    <property type="entry name" value="DUF6011"/>
</dbReference>
<protein>
    <submittedName>
        <fullName evidence="2">Uncharacterized protein</fullName>
    </submittedName>
</protein>
<name>A0A7J5UTJ2_9MICO</name>
<sequence>MNFDDRWWLRVSQPPQPTKPASSAQQPPKPTSTANPPAPAFPLFLEPGALPPPATSAAAEHDTEHDDEITMLGTLPGRLAADSTPPPRTLTPDTGPVVPINRLRGTPYTWPQFLRSLEEVMGDDTFASAIVTVHERAMTPVRRYAIDLTLLDQPRWIISTLAPTVAQARVRRLSDAGWFLWADPNRVDWTRPKLLAAPGLLTGRDRTLLAVYKTASKRAAVRALIASLQDDGAAQSAVAVEVMHVGEQRVERRRAWTHRISSTVPRRPRGRVLGKCAICGQPLTTQESARIGIGPLCLERLRETRGLPPDVRNRPSLLAGIVGSDLPVSYWIRAVPAKRWAASITRRLSLD</sequence>
<feature type="region of interest" description="Disordered" evidence="1">
    <location>
        <begin position="1"/>
        <end position="65"/>
    </location>
</feature>
<keyword evidence="3" id="KW-1185">Reference proteome</keyword>
<evidence type="ECO:0000313" key="3">
    <source>
        <dbReference type="Proteomes" id="UP000451860"/>
    </source>
</evidence>
<dbReference type="OrthoDB" id="3855086at2"/>
<dbReference type="Pfam" id="PF19474">
    <property type="entry name" value="DUF6011"/>
    <property type="match status" value="1"/>
</dbReference>
<dbReference type="AlphaFoldDB" id="A0A7J5UTJ2"/>
<evidence type="ECO:0000313" key="2">
    <source>
        <dbReference type="EMBL" id="KAE8765592.1"/>
    </source>
</evidence>
<dbReference type="EMBL" id="WHJE01000007">
    <property type="protein sequence ID" value="KAE8765592.1"/>
    <property type="molecule type" value="Genomic_DNA"/>
</dbReference>
<organism evidence="2 3">
    <name type="scientific">Georgenia thermotolerans</name>
    <dbReference type="NCBI Taxonomy" id="527326"/>
    <lineage>
        <taxon>Bacteria</taxon>
        <taxon>Bacillati</taxon>
        <taxon>Actinomycetota</taxon>
        <taxon>Actinomycetes</taxon>
        <taxon>Micrococcales</taxon>
        <taxon>Bogoriellaceae</taxon>
        <taxon>Georgenia</taxon>
    </lineage>
</organism>
<accession>A0A7J5UTJ2</accession>